<gene>
    <name evidence="3" type="ORF">QO010_001664</name>
</gene>
<accession>A0ABU0IPF5</accession>
<comment type="caution">
    <text evidence="3">The sequence shown here is derived from an EMBL/GenBank/DDBJ whole genome shotgun (WGS) entry which is preliminary data.</text>
</comment>
<evidence type="ECO:0000313" key="3">
    <source>
        <dbReference type="EMBL" id="MDQ0463893.1"/>
    </source>
</evidence>
<evidence type="ECO:0000259" key="2">
    <source>
        <dbReference type="Pfam" id="PF08327"/>
    </source>
</evidence>
<comment type="similarity">
    <text evidence="1">Belongs to the AHA1 family.</text>
</comment>
<dbReference type="EMBL" id="JAUSVS010000002">
    <property type="protein sequence ID" value="MDQ0463893.1"/>
    <property type="molecule type" value="Genomic_DNA"/>
</dbReference>
<evidence type="ECO:0000313" key="4">
    <source>
        <dbReference type="Proteomes" id="UP001228905"/>
    </source>
</evidence>
<evidence type="ECO:0000256" key="1">
    <source>
        <dbReference type="ARBA" id="ARBA00006817"/>
    </source>
</evidence>
<dbReference type="SUPFAM" id="SSF55961">
    <property type="entry name" value="Bet v1-like"/>
    <property type="match status" value="1"/>
</dbReference>
<protein>
    <submittedName>
        <fullName evidence="3">Uncharacterized protein YndB with AHSA1/START domain</fullName>
    </submittedName>
</protein>
<dbReference type="Proteomes" id="UP001228905">
    <property type="component" value="Unassembled WGS sequence"/>
</dbReference>
<organism evidence="3 4">
    <name type="scientific">Caulobacter ginsengisoli</name>
    <dbReference type="NCBI Taxonomy" id="400775"/>
    <lineage>
        <taxon>Bacteria</taxon>
        <taxon>Pseudomonadati</taxon>
        <taxon>Pseudomonadota</taxon>
        <taxon>Alphaproteobacteria</taxon>
        <taxon>Caulobacterales</taxon>
        <taxon>Caulobacteraceae</taxon>
        <taxon>Caulobacter</taxon>
    </lineage>
</organism>
<dbReference type="InterPro" id="IPR013538">
    <property type="entry name" value="ASHA1/2-like_C"/>
</dbReference>
<dbReference type="InterPro" id="IPR023393">
    <property type="entry name" value="START-like_dom_sf"/>
</dbReference>
<dbReference type="CDD" id="cd08891">
    <property type="entry name" value="SRPBCC_CalC"/>
    <property type="match status" value="1"/>
</dbReference>
<name>A0ABU0IPF5_9CAUL</name>
<sequence>MRTITPAPVRRSFSVKAPPQRAFDVFAAGMGRWWPPSHHIGEGELAQVIVEPRVDGRWYEKTSTGAECDWGRVLVWDPPRELVLAWQLSADWTYDPDLTTEVAVTFTPDGTGTRVDFEHRGLEAYGQRADEVANSVGSPGGWPAILQSFATLADS</sequence>
<feature type="domain" description="Activator of Hsp90 ATPase homologue 1/2-like C-terminal" evidence="2">
    <location>
        <begin position="16"/>
        <end position="152"/>
    </location>
</feature>
<dbReference type="Pfam" id="PF08327">
    <property type="entry name" value="AHSA1"/>
    <property type="match status" value="1"/>
</dbReference>
<dbReference type="RefSeq" id="WP_307348140.1">
    <property type="nucleotide sequence ID" value="NZ_JAUSVS010000002.1"/>
</dbReference>
<reference evidence="3 4" key="1">
    <citation type="submission" date="2023-07" db="EMBL/GenBank/DDBJ databases">
        <title>Genomic Encyclopedia of Type Strains, Phase IV (KMG-IV): sequencing the most valuable type-strain genomes for metagenomic binning, comparative biology and taxonomic classification.</title>
        <authorList>
            <person name="Goeker M."/>
        </authorList>
    </citation>
    <scope>NUCLEOTIDE SEQUENCE [LARGE SCALE GENOMIC DNA]</scope>
    <source>
        <strain evidence="3 4">DSM 18695</strain>
    </source>
</reference>
<proteinExistence type="inferred from homology"/>
<dbReference type="Gene3D" id="3.30.530.20">
    <property type="match status" value="1"/>
</dbReference>
<keyword evidence="4" id="KW-1185">Reference proteome</keyword>